<name>A0A7I7XAC3_9MYCO</name>
<organism evidence="3 4">
    <name type="scientific">Mycolicibacterium madagascariense</name>
    <dbReference type="NCBI Taxonomy" id="212765"/>
    <lineage>
        <taxon>Bacteria</taxon>
        <taxon>Bacillati</taxon>
        <taxon>Actinomycetota</taxon>
        <taxon>Actinomycetes</taxon>
        <taxon>Mycobacteriales</taxon>
        <taxon>Mycobacteriaceae</taxon>
        <taxon>Mycolicibacterium</taxon>
    </lineage>
</organism>
<dbReference type="AlphaFoldDB" id="A0A7I7XAC3"/>
<dbReference type="KEGG" id="mmag:MMAD_08090"/>
<proteinExistence type="predicted"/>
<evidence type="ECO:0000313" key="4">
    <source>
        <dbReference type="Proteomes" id="UP000466517"/>
    </source>
</evidence>
<dbReference type="EMBL" id="AP022610">
    <property type="protein sequence ID" value="BBZ26514.1"/>
    <property type="molecule type" value="Genomic_DNA"/>
</dbReference>
<keyword evidence="4" id="KW-1185">Reference proteome</keyword>
<evidence type="ECO:0008006" key="5">
    <source>
        <dbReference type="Google" id="ProtNLM"/>
    </source>
</evidence>
<dbReference type="RefSeq" id="WP_163732849.1">
    <property type="nucleotide sequence ID" value="NZ_AP022610.1"/>
</dbReference>
<feature type="region of interest" description="Disordered" evidence="1">
    <location>
        <begin position="320"/>
        <end position="370"/>
    </location>
</feature>
<protein>
    <recommendedName>
        <fullName evidence="5">PE-PGRS family protein</fullName>
    </recommendedName>
</protein>
<feature type="compositionally biased region" description="Basic residues" evidence="1">
    <location>
        <begin position="337"/>
        <end position="361"/>
    </location>
</feature>
<dbReference type="Proteomes" id="UP000466517">
    <property type="component" value="Chromosome"/>
</dbReference>
<reference evidence="3 4" key="1">
    <citation type="journal article" date="2019" name="Emerg. Microbes Infect.">
        <title>Comprehensive subspecies identification of 175 nontuberculous mycobacteria species based on 7547 genomic profiles.</title>
        <authorList>
            <person name="Matsumoto Y."/>
            <person name="Kinjo T."/>
            <person name="Motooka D."/>
            <person name="Nabeya D."/>
            <person name="Jung N."/>
            <person name="Uechi K."/>
            <person name="Horii T."/>
            <person name="Iida T."/>
            <person name="Fujita J."/>
            <person name="Nakamura S."/>
        </authorList>
    </citation>
    <scope>NUCLEOTIDE SEQUENCE [LARGE SCALE GENOMIC DNA]</scope>
    <source>
        <strain evidence="3 4">JCM 13574</strain>
    </source>
</reference>
<feature type="chain" id="PRO_5029605724" description="PE-PGRS family protein" evidence="2">
    <location>
        <begin position="24"/>
        <end position="370"/>
    </location>
</feature>
<feature type="signal peptide" evidence="2">
    <location>
        <begin position="1"/>
        <end position="23"/>
    </location>
</feature>
<accession>A0A7I7XAC3</accession>
<gene>
    <name evidence="3" type="ORF">MMAD_08090</name>
</gene>
<sequence>MSIAVRPHTRFAAALVAAGVVSAASVVGLPEHRSVSIDVANASAITDVLSSFGKGVEVASSLVGIHVDAVVSLPFEASLAVLAAAQHPELGSSILSYLVQRFVNPSIGAPFVAYPFETEQAVSLLGSLLPQPLPGLVDQAGKDFATAFDDVLKHLGNPVPGYDAVQAVMNDTVLGGVVEAGQLAVRAPIYAGWNTVNYLGNLPVNVEASVESAIAKPGHIPGLASNLVYGLLSPNADVGLFGQLLNNAVDPFTWLPAPIGYSAAAPGLANQFRDAVTQVVNHVLSMLPTPVTPAALSTPTAATGQPTYSVGAAKGAIAQEPKKANATTIVKAEKPSKTKASKAKAKPTHAKPKPRHAKPTKSRAPSAASA</sequence>
<evidence type="ECO:0000256" key="1">
    <source>
        <dbReference type="SAM" id="MobiDB-lite"/>
    </source>
</evidence>
<evidence type="ECO:0000256" key="2">
    <source>
        <dbReference type="SAM" id="SignalP"/>
    </source>
</evidence>
<keyword evidence="2" id="KW-0732">Signal</keyword>
<evidence type="ECO:0000313" key="3">
    <source>
        <dbReference type="EMBL" id="BBZ26514.1"/>
    </source>
</evidence>